<dbReference type="Proteomes" id="UP000176186">
    <property type="component" value="Unassembled WGS sequence"/>
</dbReference>
<organism evidence="4 5">
    <name type="scientific">Candidatus Gottesmanbacteria bacterium RIFOXYB1_FULL_47_11</name>
    <dbReference type="NCBI Taxonomy" id="1798401"/>
    <lineage>
        <taxon>Bacteria</taxon>
        <taxon>Candidatus Gottesmaniibacteriota</taxon>
    </lineage>
</organism>
<dbReference type="NCBIfam" id="TIGR00125">
    <property type="entry name" value="cyt_tran_rel"/>
    <property type="match status" value="1"/>
</dbReference>
<evidence type="ECO:0000256" key="1">
    <source>
        <dbReference type="ARBA" id="ARBA00022741"/>
    </source>
</evidence>
<dbReference type="HAMAP" id="MF_00590">
    <property type="entry name" value="Dephospho_CoA_kinase_GTP_dep"/>
    <property type="match status" value="1"/>
</dbReference>
<dbReference type="STRING" id="1798401.A2363_05265"/>
<dbReference type="GO" id="GO:0005525">
    <property type="term" value="F:GTP binding"/>
    <property type="evidence" value="ECO:0007669"/>
    <property type="project" value="UniProtKB-KW"/>
</dbReference>
<evidence type="ECO:0000313" key="4">
    <source>
        <dbReference type="EMBL" id="OGG35505.1"/>
    </source>
</evidence>
<keyword evidence="1" id="KW-0547">Nucleotide-binding</keyword>
<dbReference type="GO" id="GO:0016301">
    <property type="term" value="F:kinase activity"/>
    <property type="evidence" value="ECO:0007669"/>
    <property type="project" value="InterPro"/>
</dbReference>
<sequence>MYHHVFVAGTFDRLHAGHQELLTRACEAGEKVTIGLTSDAYISQYKSPGVISLFTDRKHALAAWLDTRGYQGRATIIPIDDPYEPAVSDPVGEILVVTPDTKARGEEINSKRKAKGLAPYALLVVPLVPAQDRMPITSTRVRSGEIDTSGRLVMPDSLRPELSRPIGRVLVGDQIGSSIEVNRNGTIITVGDITTETLLTAGVVPHLAIIDFQVQRKPFRALDAKFTQLNLYRVHVASGPGYITREALTLIQKWATHPEGHEALIVDGEEDLLTIPAVAYSPLGSIVYYGQPNAGLVEVEVTEDKKSEALAIIRQFIS</sequence>
<dbReference type="GO" id="GO:0015937">
    <property type="term" value="P:coenzyme A biosynthetic process"/>
    <property type="evidence" value="ECO:0007669"/>
    <property type="project" value="InterPro"/>
</dbReference>
<dbReference type="InterPro" id="IPR004821">
    <property type="entry name" value="Cyt_trans-like"/>
</dbReference>
<name>A0A1F6BF09_9BACT</name>
<dbReference type="AlphaFoldDB" id="A0A1F6BF09"/>
<dbReference type="InterPro" id="IPR007164">
    <property type="entry name" value="GTP-dep_dephospho-CoA_kin"/>
</dbReference>
<dbReference type="Gene3D" id="3.40.50.620">
    <property type="entry name" value="HUPs"/>
    <property type="match status" value="1"/>
</dbReference>
<dbReference type="SUPFAM" id="SSF52374">
    <property type="entry name" value="Nucleotidylyl transferase"/>
    <property type="match status" value="1"/>
</dbReference>
<dbReference type="NCBIfam" id="NF001985">
    <property type="entry name" value="PRK00777.1"/>
    <property type="match status" value="1"/>
</dbReference>
<accession>A0A1F6BF09</accession>
<dbReference type="InterPro" id="IPR014729">
    <property type="entry name" value="Rossmann-like_a/b/a_fold"/>
</dbReference>
<dbReference type="EMBL" id="MFKE01000014">
    <property type="protein sequence ID" value="OGG35505.1"/>
    <property type="molecule type" value="Genomic_DNA"/>
</dbReference>
<feature type="domain" description="Cytidyltransferase-like" evidence="3">
    <location>
        <begin position="7"/>
        <end position="142"/>
    </location>
</feature>
<dbReference type="Pfam" id="PF01467">
    <property type="entry name" value="CTP_transf_like"/>
    <property type="match status" value="1"/>
</dbReference>
<evidence type="ECO:0000256" key="2">
    <source>
        <dbReference type="ARBA" id="ARBA00023134"/>
    </source>
</evidence>
<proteinExistence type="inferred from homology"/>
<reference evidence="4 5" key="1">
    <citation type="journal article" date="2016" name="Nat. Commun.">
        <title>Thousands of microbial genomes shed light on interconnected biogeochemical processes in an aquifer system.</title>
        <authorList>
            <person name="Anantharaman K."/>
            <person name="Brown C.T."/>
            <person name="Hug L.A."/>
            <person name="Sharon I."/>
            <person name="Castelle C.J."/>
            <person name="Probst A.J."/>
            <person name="Thomas B.C."/>
            <person name="Singh A."/>
            <person name="Wilkins M.J."/>
            <person name="Karaoz U."/>
            <person name="Brodie E.L."/>
            <person name="Williams K.H."/>
            <person name="Hubbard S.S."/>
            <person name="Banfield J.F."/>
        </authorList>
    </citation>
    <scope>NUCLEOTIDE SEQUENCE [LARGE SCALE GENOMIC DNA]</scope>
</reference>
<protein>
    <recommendedName>
        <fullName evidence="3">Cytidyltransferase-like domain-containing protein</fullName>
    </recommendedName>
</protein>
<keyword evidence="2" id="KW-0342">GTP-binding</keyword>
<dbReference type="PANTHER" id="PTHR40732:SF1">
    <property type="entry name" value="GTP-DEPENDENT DEPHOSPHO-COA KINASE"/>
    <property type="match status" value="1"/>
</dbReference>
<gene>
    <name evidence="4" type="ORF">A2363_05265</name>
</gene>
<evidence type="ECO:0000313" key="5">
    <source>
        <dbReference type="Proteomes" id="UP000176186"/>
    </source>
</evidence>
<dbReference type="PANTHER" id="PTHR40732">
    <property type="entry name" value="UPF0218 PROTEIN TK1697"/>
    <property type="match status" value="1"/>
</dbReference>
<comment type="caution">
    <text evidence="4">The sequence shown here is derived from an EMBL/GenBank/DDBJ whole genome shotgun (WGS) entry which is preliminary data.</text>
</comment>
<dbReference type="Pfam" id="PF04019">
    <property type="entry name" value="DUF359"/>
    <property type="match status" value="1"/>
</dbReference>
<evidence type="ECO:0000259" key="3">
    <source>
        <dbReference type="Pfam" id="PF01467"/>
    </source>
</evidence>